<keyword evidence="10" id="KW-0805">Transcription regulation</keyword>
<evidence type="ECO:0000256" key="9">
    <source>
        <dbReference type="ARBA" id="ARBA00022853"/>
    </source>
</evidence>
<dbReference type="PROSITE" id="PS51194">
    <property type="entry name" value="HELICASE_CTER"/>
    <property type="match status" value="1"/>
</dbReference>
<evidence type="ECO:0000256" key="14">
    <source>
        <dbReference type="ARBA" id="ARBA00023242"/>
    </source>
</evidence>
<dbReference type="PANTHER" id="PTHR45685:SF1">
    <property type="entry name" value="HELICASE SRCAP"/>
    <property type="match status" value="1"/>
</dbReference>
<feature type="compositionally biased region" description="Pro residues" evidence="16">
    <location>
        <begin position="116"/>
        <end position="125"/>
    </location>
</feature>
<evidence type="ECO:0000259" key="17">
    <source>
        <dbReference type="PROSITE" id="PS51192"/>
    </source>
</evidence>
<feature type="compositionally biased region" description="Basic and acidic residues" evidence="16">
    <location>
        <begin position="1742"/>
        <end position="1768"/>
    </location>
</feature>
<gene>
    <name evidence="20" type="ORF">EKO04_009926</name>
</gene>
<evidence type="ECO:0000256" key="6">
    <source>
        <dbReference type="ARBA" id="ARBA00022801"/>
    </source>
</evidence>
<dbReference type="SMART" id="SM00490">
    <property type="entry name" value="HELICc"/>
    <property type="match status" value="1"/>
</dbReference>
<dbReference type="InterPro" id="IPR000330">
    <property type="entry name" value="SNF2_N"/>
</dbReference>
<dbReference type="GO" id="GO:0042393">
    <property type="term" value="F:histone binding"/>
    <property type="evidence" value="ECO:0007669"/>
    <property type="project" value="TreeGrafter"/>
</dbReference>
<feature type="compositionally biased region" description="Low complexity" evidence="16">
    <location>
        <begin position="89"/>
        <end position="115"/>
    </location>
</feature>
<feature type="compositionally biased region" description="Pro residues" evidence="16">
    <location>
        <begin position="226"/>
        <end position="237"/>
    </location>
</feature>
<feature type="compositionally biased region" description="Low complexity" evidence="16">
    <location>
        <begin position="192"/>
        <end position="203"/>
    </location>
</feature>
<dbReference type="GO" id="GO:0000812">
    <property type="term" value="C:Swr1 complex"/>
    <property type="evidence" value="ECO:0007669"/>
    <property type="project" value="TreeGrafter"/>
</dbReference>
<sequence length="1775" mass="198863">MEQGTPVDDRDEHHTPDPAAAAAAAAAAATAHGRVYANGHGTSADVELPVKLPVQAEGVEAALEGSDEHGGVMQRSAKRRKLDDAQSMTTATARATITTTTTTATSTSTSTSASTPRPPSRPASPPWKSFTADGPTTVFENGVRKSSRVNRDALPPTPEPAKRPARHTPRPPQTNGTSKQATFKQGISPSHAAAANKPTPALARRPLHAPTPSTPASRKSERQRKPPAPARPSPPASPALRHASLQGARKRSGRTRRTAQHPVDESAHDPRAPTAHDPDAGLYANDLDLDLDLDPSLDPSAPAPRLRLKLSKLDPPQRHPLHCAPPSKHGSLEAFLAQDDPLEGEESQRTTEAKADQEAQRRMRIQHAAESGVLSQAVCSVFAPEPAPEPPQQYRHWDHVTAHALHFGRLLADEKKNHRRLAKILAREAQDRWSVKYKRKSKEDMDREDMDRHILRYKQLVKDLKDAWSLVRVEIDKERVAKYEEEQLQLGHKAMDDMFNQAQEILGRGAADSASYYSEDREFEDDATDLGSEASDTSRIRNDDDIMSSSDDSEENNADQDDDDANLTAEQLRAKYQQLPDLPDSSSSEQDFEAEEDAEDHTELGTPVPTPDPDLQTHDAFAMPTEQSAHTNGWSDHQGNEPNYINPANVELEQVDDALLDSEEDEDASQSGSEAWPSDDAEDEHGSDADLGTGASDLGSIDDDDDNDDDDDEDHVGMMGFLGASDIKKLKEAAKTVVENEPTGESTQINGVNGHHSPAATDDVEDSLIKRPQSVGSSRDATNGESAHINGHSNRAELPVVQGSVVKHLEEDTVMETEEDSVYAAEVVHNRSRQASSPPRAEIPPLLRGTLREYQHGGLDWLANLYDTETNGILADEMGLGKTIQTISLLAYIACYRNVWGPHLVVVPTSVMLNWEMEFKKFLPGFKILTYYGDINERKRKRMGWRNTGKDMYNVVITSYQLILQDAAAFKMRAWHYLILDEAHNIKNFKSQRWQTMLTLRTERRLLLTGTPLQNNIDELWSLLYFLMPAGFAGEGRIANLEEFTLALKNPTSQILDQGRQQLDAEAQKIVARLHEVLRPYLLRRLKAEVEKQMPGKYEHVVYCKLSKRQRQLYDGFMGRADTKQILSSGNYMSIINCLMSLRKVCNHPDLFETRAIVTSMAMPKSVVAEFEVKDLLIRKRLHEGVEEKQVNLDALNLVFARREQMQMRHARRSQQIRATRPLEDLIERQTRRINKASPVASSSLQATVSALARREQVAVRDHLQRCLSLTRTRTHFLPIYGKEIIDAVTVDWHAHAFGPRRAGIKILKPKPPVPNAYYPMQQPLQPQPMPAYPSHPATPANHQFGQSTTIIPPKEEEQQYDVIRRYHGELGFRSPKSIRAANEWCSEQVTHFFDMVPTLEQRAEALEPLIAQFTCVTPAVAAEELAPLTLSKRGVELIRSSEMAHQRDPYHDARMRQSIAFPDKRLLQYDCGKLQRLATLLRDLQSGGHRVLIFTQMTKVLDILEQFLNIHGHRYLRLDGSTKVEQRQILTDRFNTDTSILAFILSSRSGGLGINLTGADTVIFYDLDWNPAMDKQCQDRAHRIGQTRDVHIYKFVSEYTIEANILRKSNQKRLLDDVIIQKGDFTTDTFNKATWRDALDDDRGIDTSDEAGAAMERVLGERAGILGDARVMNTVEDTEDRNAASIAQKEIVDEIHDDQVDFNESSNATRAASEAVAAAEAELDGLVEKRHVDEYMLSLYREEYGKEPYKPPTDRQKRNRKGQDPHVRQRKRKY</sequence>
<evidence type="ECO:0000256" key="8">
    <source>
        <dbReference type="ARBA" id="ARBA00022840"/>
    </source>
</evidence>
<dbReference type="InterPro" id="IPR001650">
    <property type="entry name" value="Helicase_C-like"/>
</dbReference>
<dbReference type="GO" id="GO:0003678">
    <property type="term" value="F:DNA helicase activity"/>
    <property type="evidence" value="ECO:0007669"/>
    <property type="project" value="UniProtKB-EC"/>
</dbReference>
<feature type="compositionally biased region" description="Acidic residues" evidence="16">
    <location>
        <begin position="653"/>
        <end position="668"/>
    </location>
</feature>
<evidence type="ECO:0000256" key="1">
    <source>
        <dbReference type="ARBA" id="ARBA00004123"/>
    </source>
</evidence>
<dbReference type="PROSITE" id="PS00690">
    <property type="entry name" value="DEAH_ATP_HELICASE"/>
    <property type="match status" value="1"/>
</dbReference>
<dbReference type="GO" id="GO:0005524">
    <property type="term" value="F:ATP binding"/>
    <property type="evidence" value="ECO:0007669"/>
    <property type="project" value="UniProtKB-KW"/>
</dbReference>
<keyword evidence="5" id="KW-0547">Nucleotide-binding</keyword>
<evidence type="ECO:0000313" key="21">
    <source>
        <dbReference type="Proteomes" id="UP000651452"/>
    </source>
</evidence>
<dbReference type="PROSITE" id="PS51204">
    <property type="entry name" value="HSA"/>
    <property type="match status" value="1"/>
</dbReference>
<keyword evidence="12" id="KW-0010">Activator</keyword>
<feature type="compositionally biased region" description="Acidic residues" evidence="16">
    <location>
        <begin position="590"/>
        <end position="600"/>
    </location>
</feature>
<accession>A0A8H7MBU1</accession>
<feature type="compositionally biased region" description="Basic residues" evidence="16">
    <location>
        <begin position="248"/>
        <end position="259"/>
    </location>
</feature>
<feature type="compositionally biased region" description="Polar residues" evidence="16">
    <location>
        <begin position="173"/>
        <end position="188"/>
    </location>
</feature>
<evidence type="ECO:0000256" key="10">
    <source>
        <dbReference type="ARBA" id="ARBA00023015"/>
    </source>
</evidence>
<keyword evidence="21" id="KW-1185">Reference proteome</keyword>
<comment type="catalytic activity">
    <reaction evidence="15">
        <text>ATP + H2O = ADP + phosphate + H(+)</text>
        <dbReference type="Rhea" id="RHEA:13065"/>
        <dbReference type="ChEBI" id="CHEBI:15377"/>
        <dbReference type="ChEBI" id="CHEBI:15378"/>
        <dbReference type="ChEBI" id="CHEBI:30616"/>
        <dbReference type="ChEBI" id="CHEBI:43474"/>
        <dbReference type="ChEBI" id="CHEBI:456216"/>
        <dbReference type="EC" id="3.6.4.12"/>
    </reaction>
</comment>
<dbReference type="SMART" id="SM00487">
    <property type="entry name" value="DEXDc"/>
    <property type="match status" value="1"/>
</dbReference>
<dbReference type="Proteomes" id="UP000651452">
    <property type="component" value="Unassembled WGS sequence"/>
</dbReference>
<evidence type="ECO:0000256" key="5">
    <source>
        <dbReference type="ARBA" id="ARBA00022741"/>
    </source>
</evidence>
<evidence type="ECO:0000313" key="20">
    <source>
        <dbReference type="EMBL" id="KAF9692091.1"/>
    </source>
</evidence>
<keyword evidence="6" id="KW-0378">Hydrolase</keyword>
<reference evidence="20" key="2">
    <citation type="submission" date="2020-09" db="EMBL/GenBank/DDBJ databases">
        <title>Reference genome assembly for Australian Ascochyta lentis isolate Al4.</title>
        <authorList>
            <person name="Lee R.C."/>
            <person name="Farfan-Caceres L.M."/>
            <person name="Debler J.W."/>
            <person name="Williams A.H."/>
            <person name="Henares B.M."/>
        </authorList>
    </citation>
    <scope>NUCLEOTIDE SEQUENCE</scope>
    <source>
        <strain evidence="20">Al4</strain>
    </source>
</reference>
<feature type="domain" description="Helicase C-terminal" evidence="18">
    <location>
        <begin position="1474"/>
        <end position="1627"/>
    </location>
</feature>
<reference evidence="20" key="1">
    <citation type="submission" date="2018-12" db="EMBL/GenBank/DDBJ databases">
        <authorList>
            <person name="Syme R.A."/>
            <person name="Farfan-Caceres L."/>
            <person name="Lichtenzveig J."/>
        </authorList>
    </citation>
    <scope>NUCLEOTIDE SEQUENCE</scope>
    <source>
        <strain evidence="20">Al4</strain>
    </source>
</reference>
<comment type="subunit">
    <text evidence="3">Component of the SWR1 chromatin-remodeling complex.</text>
</comment>
<dbReference type="PANTHER" id="PTHR45685">
    <property type="entry name" value="HELICASE SRCAP-RELATED"/>
    <property type="match status" value="1"/>
</dbReference>
<evidence type="ECO:0000256" key="7">
    <source>
        <dbReference type="ARBA" id="ARBA00022806"/>
    </source>
</evidence>
<feature type="region of interest" description="Disordered" evidence="16">
    <location>
        <begin position="517"/>
        <end position="720"/>
    </location>
</feature>
<evidence type="ECO:0000256" key="12">
    <source>
        <dbReference type="ARBA" id="ARBA00023159"/>
    </source>
</evidence>
<feature type="domain" description="Helicase ATP-binding" evidence="17">
    <location>
        <begin position="863"/>
        <end position="1030"/>
    </location>
</feature>
<dbReference type="InterPro" id="IPR050520">
    <property type="entry name" value="INO80/SWR1_helicase"/>
</dbReference>
<feature type="region of interest" description="Disordered" evidence="16">
    <location>
        <begin position="772"/>
        <end position="791"/>
    </location>
</feature>
<evidence type="ECO:0000256" key="13">
    <source>
        <dbReference type="ARBA" id="ARBA00023163"/>
    </source>
</evidence>
<dbReference type="InterPro" id="IPR014012">
    <property type="entry name" value="HSA_dom"/>
</dbReference>
<comment type="subcellular location">
    <subcellularLocation>
        <location evidence="1">Nucleus</location>
    </subcellularLocation>
</comment>
<dbReference type="FunFam" id="3.40.50.10810:FF:000005">
    <property type="entry name" value="Photoperiod-independent early flowering 1"/>
    <property type="match status" value="1"/>
</dbReference>
<dbReference type="GO" id="GO:0003677">
    <property type="term" value="F:DNA binding"/>
    <property type="evidence" value="ECO:0007669"/>
    <property type="project" value="UniProtKB-KW"/>
</dbReference>
<feature type="compositionally biased region" description="Polar residues" evidence="16">
    <location>
        <begin position="625"/>
        <end position="643"/>
    </location>
</feature>
<keyword evidence="13" id="KW-0804">Transcription</keyword>
<dbReference type="GO" id="GO:0006338">
    <property type="term" value="P:chromatin remodeling"/>
    <property type="evidence" value="ECO:0007669"/>
    <property type="project" value="TreeGrafter"/>
</dbReference>
<keyword evidence="8" id="KW-0067">ATP-binding</keyword>
<evidence type="ECO:0000256" key="3">
    <source>
        <dbReference type="ARBA" id="ARBA00011826"/>
    </source>
</evidence>
<feature type="region of interest" description="Disordered" evidence="16">
    <location>
        <begin position="734"/>
        <end position="761"/>
    </location>
</feature>
<dbReference type="PROSITE" id="PS51192">
    <property type="entry name" value="HELICASE_ATP_BIND_1"/>
    <property type="match status" value="1"/>
</dbReference>
<name>A0A8H7MBU1_9PLEO</name>
<evidence type="ECO:0000259" key="19">
    <source>
        <dbReference type="PROSITE" id="PS51204"/>
    </source>
</evidence>
<dbReference type="EMBL" id="RZGK01000019">
    <property type="protein sequence ID" value="KAF9692091.1"/>
    <property type="molecule type" value="Genomic_DNA"/>
</dbReference>
<evidence type="ECO:0000256" key="2">
    <source>
        <dbReference type="ARBA" id="ARBA00009220"/>
    </source>
</evidence>
<dbReference type="InterPro" id="IPR014001">
    <property type="entry name" value="Helicase_ATP-bd"/>
</dbReference>
<dbReference type="OrthoDB" id="372624at2759"/>
<dbReference type="Gene3D" id="3.40.50.300">
    <property type="entry name" value="P-loop containing nucleotide triphosphate hydrolases"/>
    <property type="match status" value="1"/>
</dbReference>
<keyword evidence="11" id="KW-0238">DNA-binding</keyword>
<dbReference type="EC" id="3.6.4.12" evidence="4"/>
<feature type="domain" description="HSA" evidence="19">
    <location>
        <begin position="384"/>
        <end position="460"/>
    </location>
</feature>
<feature type="region of interest" description="Disordered" evidence="16">
    <location>
        <begin position="1"/>
        <end position="26"/>
    </location>
</feature>
<dbReference type="InterPro" id="IPR002464">
    <property type="entry name" value="DNA/RNA_helicase_DEAH_CS"/>
</dbReference>
<feature type="region of interest" description="Disordered" evidence="16">
    <location>
        <begin position="1742"/>
        <end position="1775"/>
    </location>
</feature>
<proteinExistence type="inferred from homology"/>
<dbReference type="InterPro" id="IPR038718">
    <property type="entry name" value="SNF2-like_sf"/>
</dbReference>
<comment type="similarity">
    <text evidence="2">Belongs to the SNF2/RAD54 helicase family. SWR1 subfamily.</text>
</comment>
<organism evidence="20 21">
    <name type="scientific">Ascochyta lentis</name>
    <dbReference type="NCBI Taxonomy" id="205686"/>
    <lineage>
        <taxon>Eukaryota</taxon>
        <taxon>Fungi</taxon>
        <taxon>Dikarya</taxon>
        <taxon>Ascomycota</taxon>
        <taxon>Pezizomycotina</taxon>
        <taxon>Dothideomycetes</taxon>
        <taxon>Pleosporomycetidae</taxon>
        <taxon>Pleosporales</taxon>
        <taxon>Pleosporineae</taxon>
        <taxon>Didymellaceae</taxon>
        <taxon>Ascochyta</taxon>
    </lineage>
</organism>
<feature type="compositionally biased region" description="Basic and acidic residues" evidence="16">
    <location>
        <begin position="7"/>
        <end position="16"/>
    </location>
</feature>
<dbReference type="Gene3D" id="3.40.50.10810">
    <property type="entry name" value="Tandem AAA-ATPase domain"/>
    <property type="match status" value="1"/>
</dbReference>
<dbReference type="CDD" id="cd18793">
    <property type="entry name" value="SF2_C_SNF"/>
    <property type="match status" value="1"/>
</dbReference>
<dbReference type="Pfam" id="PF00176">
    <property type="entry name" value="SNF2-rel_dom"/>
    <property type="match status" value="1"/>
</dbReference>
<dbReference type="InterPro" id="IPR027417">
    <property type="entry name" value="P-loop_NTPase"/>
</dbReference>
<dbReference type="SUPFAM" id="SSF52540">
    <property type="entry name" value="P-loop containing nucleoside triphosphate hydrolases"/>
    <property type="match status" value="2"/>
</dbReference>
<comment type="caution">
    <text evidence="20">The sequence shown here is derived from an EMBL/GenBank/DDBJ whole genome shotgun (WGS) entry which is preliminary data.</text>
</comment>
<dbReference type="GO" id="GO:0016887">
    <property type="term" value="F:ATP hydrolysis activity"/>
    <property type="evidence" value="ECO:0007669"/>
    <property type="project" value="TreeGrafter"/>
</dbReference>
<evidence type="ECO:0000256" key="15">
    <source>
        <dbReference type="ARBA" id="ARBA00047995"/>
    </source>
</evidence>
<keyword evidence="9" id="KW-0156">Chromatin regulator</keyword>
<dbReference type="Gene3D" id="1.20.120.850">
    <property type="entry name" value="SWI2/SNF2 ATPases, N-terminal domain"/>
    <property type="match status" value="1"/>
</dbReference>
<evidence type="ECO:0000256" key="16">
    <source>
        <dbReference type="SAM" id="MobiDB-lite"/>
    </source>
</evidence>
<evidence type="ECO:0000259" key="18">
    <source>
        <dbReference type="PROSITE" id="PS51194"/>
    </source>
</evidence>
<keyword evidence="14" id="KW-0539">Nucleus</keyword>
<feature type="compositionally biased region" description="Basic and acidic residues" evidence="16">
    <location>
        <begin position="262"/>
        <end position="279"/>
    </location>
</feature>
<feature type="region of interest" description="Disordered" evidence="16">
    <location>
        <begin position="62"/>
        <end position="330"/>
    </location>
</feature>
<dbReference type="Pfam" id="PF00271">
    <property type="entry name" value="Helicase_C"/>
    <property type="match status" value="1"/>
</dbReference>
<dbReference type="Pfam" id="PF07529">
    <property type="entry name" value="HSA"/>
    <property type="match status" value="1"/>
</dbReference>
<feature type="compositionally biased region" description="Low complexity" evidence="16">
    <location>
        <begin position="296"/>
        <end position="305"/>
    </location>
</feature>
<protein>
    <recommendedName>
        <fullName evidence="4">DNA helicase</fullName>
        <ecNumber evidence="4">3.6.4.12</ecNumber>
    </recommendedName>
</protein>
<dbReference type="FunFam" id="3.40.50.300:FF:000655">
    <property type="entry name" value="Protein PHOTOPERIOD-INDEPENDENT EARLY FLOWERING 1"/>
    <property type="match status" value="1"/>
</dbReference>
<dbReference type="InterPro" id="IPR049730">
    <property type="entry name" value="SNF2/RAD54-like_C"/>
</dbReference>
<keyword evidence="7" id="KW-0347">Helicase</keyword>
<evidence type="ECO:0000256" key="4">
    <source>
        <dbReference type="ARBA" id="ARBA00012551"/>
    </source>
</evidence>
<feature type="compositionally biased region" description="Acidic residues" evidence="16">
    <location>
        <begin position="700"/>
        <end position="714"/>
    </location>
</feature>
<evidence type="ECO:0000256" key="11">
    <source>
        <dbReference type="ARBA" id="ARBA00023125"/>
    </source>
</evidence>
<feature type="compositionally biased region" description="Polar residues" evidence="16">
    <location>
        <begin position="774"/>
        <end position="785"/>
    </location>
</feature>
<feature type="compositionally biased region" description="Acidic residues" evidence="16">
    <location>
        <begin position="551"/>
        <end position="565"/>
    </location>
</feature>